<evidence type="ECO:0000256" key="1">
    <source>
        <dbReference type="SAM" id="Phobius"/>
    </source>
</evidence>
<keyword evidence="1" id="KW-0472">Membrane</keyword>
<feature type="transmembrane region" description="Helical" evidence="1">
    <location>
        <begin position="66"/>
        <end position="87"/>
    </location>
</feature>
<dbReference type="STRING" id="1423775.FD03_GL002129"/>
<dbReference type="eggNOG" id="COG0762">
    <property type="taxonomic scope" value="Bacteria"/>
</dbReference>
<name>A0A0R1KAL0_9LACO</name>
<organism evidence="2 3">
    <name type="scientific">Companilactobacillus nodensis DSM 19682 = JCM 14932 = NBRC 107160</name>
    <dbReference type="NCBI Taxonomy" id="1423775"/>
    <lineage>
        <taxon>Bacteria</taxon>
        <taxon>Bacillati</taxon>
        <taxon>Bacillota</taxon>
        <taxon>Bacilli</taxon>
        <taxon>Lactobacillales</taxon>
        <taxon>Lactobacillaceae</taxon>
        <taxon>Companilactobacillus</taxon>
    </lineage>
</organism>
<evidence type="ECO:0000313" key="3">
    <source>
        <dbReference type="Proteomes" id="UP000051248"/>
    </source>
</evidence>
<dbReference type="Proteomes" id="UP000051248">
    <property type="component" value="Unassembled WGS sequence"/>
</dbReference>
<feature type="transmembrane region" description="Helical" evidence="1">
    <location>
        <begin position="23"/>
        <end position="45"/>
    </location>
</feature>
<evidence type="ECO:0000313" key="2">
    <source>
        <dbReference type="EMBL" id="KRK80701.1"/>
    </source>
</evidence>
<keyword evidence="1" id="KW-0812">Transmembrane</keyword>
<protein>
    <recommendedName>
        <fullName evidence="4">YggT family protein</fullName>
    </recommendedName>
</protein>
<gene>
    <name evidence="2" type="ORF">FD03_GL002129</name>
</gene>
<dbReference type="Pfam" id="PF02325">
    <property type="entry name" value="CCB3_YggT"/>
    <property type="match status" value="1"/>
</dbReference>
<dbReference type="RefSeq" id="WP_025024225.1">
    <property type="nucleotide sequence ID" value="NZ_AZDZ01000003.1"/>
</dbReference>
<dbReference type="EMBL" id="AZDZ01000003">
    <property type="protein sequence ID" value="KRK80701.1"/>
    <property type="molecule type" value="Genomic_DNA"/>
</dbReference>
<evidence type="ECO:0008006" key="4">
    <source>
        <dbReference type="Google" id="ProtNLM"/>
    </source>
</evidence>
<keyword evidence="1" id="KW-1133">Transmembrane helix</keyword>
<dbReference type="PATRIC" id="fig|1423775.4.peg.2165"/>
<dbReference type="GO" id="GO:0016020">
    <property type="term" value="C:membrane"/>
    <property type="evidence" value="ECO:0007669"/>
    <property type="project" value="InterPro"/>
</dbReference>
<proteinExistence type="predicted"/>
<comment type="caution">
    <text evidence="2">The sequence shown here is derived from an EMBL/GenBank/DDBJ whole genome shotgun (WGS) entry which is preliminary data.</text>
</comment>
<reference evidence="2 3" key="1">
    <citation type="journal article" date="2015" name="Genome Announc.">
        <title>Expanding the biotechnology potential of lactobacilli through comparative genomics of 213 strains and associated genera.</title>
        <authorList>
            <person name="Sun Z."/>
            <person name="Harris H.M."/>
            <person name="McCann A."/>
            <person name="Guo C."/>
            <person name="Argimon S."/>
            <person name="Zhang W."/>
            <person name="Yang X."/>
            <person name="Jeffery I.B."/>
            <person name="Cooney J.C."/>
            <person name="Kagawa T.F."/>
            <person name="Liu W."/>
            <person name="Song Y."/>
            <person name="Salvetti E."/>
            <person name="Wrobel A."/>
            <person name="Rasinkangas P."/>
            <person name="Parkhill J."/>
            <person name="Rea M.C."/>
            <person name="O'Sullivan O."/>
            <person name="Ritari J."/>
            <person name="Douillard F.P."/>
            <person name="Paul Ross R."/>
            <person name="Yang R."/>
            <person name="Briner A.E."/>
            <person name="Felis G.E."/>
            <person name="de Vos W.M."/>
            <person name="Barrangou R."/>
            <person name="Klaenhammer T.R."/>
            <person name="Caufield P.W."/>
            <person name="Cui Y."/>
            <person name="Zhang H."/>
            <person name="O'Toole P.W."/>
        </authorList>
    </citation>
    <scope>NUCLEOTIDE SEQUENCE [LARGE SCALE GENOMIC DNA]</scope>
    <source>
        <strain evidence="2 3">DSM 19682</strain>
    </source>
</reference>
<dbReference type="AlphaFoldDB" id="A0A0R1KAL0"/>
<keyword evidence="3" id="KW-1185">Reference proteome</keyword>
<accession>A0A0R1KAL0</accession>
<dbReference type="InterPro" id="IPR003425">
    <property type="entry name" value="CCB3/YggT"/>
</dbReference>
<sequence>MDRISYGLPLIIGGAFQLYELIVFVYCILTFIPALYNSVFGQFIARLVEPFFRAISKIIPTRFGMIDFSPLIALIILELVQKVIFWII</sequence>
<dbReference type="OrthoDB" id="47652at2"/>